<dbReference type="Proteomes" id="UP000247555">
    <property type="component" value="Unassembled WGS sequence"/>
</dbReference>
<sequence length="55" mass="6286">MAIEIDELVIHVTVTDAPGARAEPALDARLQQWRDEVLAECCELLAQARQRERER</sequence>
<dbReference type="Pfam" id="PF19265">
    <property type="entry name" value="DUF5908"/>
    <property type="match status" value="1"/>
</dbReference>
<keyword evidence="2" id="KW-1185">Reference proteome</keyword>
<dbReference type="InterPro" id="IPR045459">
    <property type="entry name" value="DUF5908"/>
</dbReference>
<gene>
    <name evidence="1" type="ORF">DFR34_12217</name>
</gene>
<evidence type="ECO:0000313" key="1">
    <source>
        <dbReference type="EMBL" id="PXX76113.1"/>
    </source>
</evidence>
<dbReference type="EMBL" id="QJKI01000022">
    <property type="protein sequence ID" value="PXX76113.1"/>
    <property type="molecule type" value="Genomic_DNA"/>
</dbReference>
<name>A0A318KER1_9NEIS</name>
<reference evidence="1 2" key="1">
    <citation type="submission" date="2018-05" db="EMBL/GenBank/DDBJ databases">
        <title>Genomic Encyclopedia of Type Strains, Phase IV (KMG-IV): sequencing the most valuable type-strain genomes for metagenomic binning, comparative biology and taxonomic classification.</title>
        <authorList>
            <person name="Goeker M."/>
        </authorList>
    </citation>
    <scope>NUCLEOTIDE SEQUENCE [LARGE SCALE GENOMIC DNA]</scope>
    <source>
        <strain evidence="1 2">DSM 29661</strain>
    </source>
</reference>
<evidence type="ECO:0000313" key="2">
    <source>
        <dbReference type="Proteomes" id="UP000247555"/>
    </source>
</evidence>
<comment type="caution">
    <text evidence="1">The sequence shown here is derived from an EMBL/GenBank/DDBJ whole genome shotgun (WGS) entry which is preliminary data.</text>
</comment>
<dbReference type="OrthoDB" id="680098at2"/>
<accession>A0A318KER1</accession>
<dbReference type="RefSeq" id="WP_158281834.1">
    <property type="nucleotide sequence ID" value="NZ_QJKI01000022.1"/>
</dbReference>
<dbReference type="AlphaFoldDB" id="A0A318KER1"/>
<proteinExistence type="predicted"/>
<organism evidence="1 2">
    <name type="scientific">Rivihabitans pingtungensis</name>
    <dbReference type="NCBI Taxonomy" id="1054498"/>
    <lineage>
        <taxon>Bacteria</taxon>
        <taxon>Pseudomonadati</taxon>
        <taxon>Pseudomonadota</taxon>
        <taxon>Betaproteobacteria</taxon>
        <taxon>Neisseriales</taxon>
        <taxon>Aquaspirillaceae</taxon>
        <taxon>Rivihabitans</taxon>
    </lineage>
</organism>
<protein>
    <submittedName>
        <fullName evidence="1">Uncharacterized protein</fullName>
    </submittedName>
</protein>